<dbReference type="OrthoDB" id="719343at2"/>
<accession>A0A5E7DGK2</accession>
<proteinExistence type="predicted"/>
<sequence length="721" mass="80582">MELLQQVTKLCARLAPGGWHSLLLTHGLDITAVPLGTELIKPLTIDRSLRGFEDFASTGNRAIEPGQPAYSLLYHALASPEVTHDQTGQPLRLFPTPAEIETVLNFVYATNRSSLQRLRKQAGDNPMAVVVFASEYRNAAQTVHSEHADLCFSRTGIARVGTAPCRYDAPLRSFLPFVDDDPYGIRVMPVRYSAYIAMQLKGDPKRFGPMDAQPGDAELDFWVPMHKLFNGSQCLVGLNLTLDLDNHQINEKLRHIHRSYTGTGWQEPQISQPPFVVTDNLAHWATPQDMGLGLLLPNATPKLVEAASLEGQPLSFWMPRGTGGMVHGRHTLDEEGRFEDLNDREGVAELVKQGGYRALHYHDNTADGWVRARCPALQKLLPSIAAYSVIGAPDFFPLCNQRQLLRWASTEPDPNIWHARLEALSNVRYCANLSLKQQPFSANDLGVTAIVGLPHRAKSKSSPSKNHPVVDRPSSLPDAAAGIFGPGWEVGRYPPFGSGPFSLSGYQMASPFTEDVRICAALGSYWPGVAPDSARTFEPRSNLHSIIPLTDEEIGQHGATAWDNQQGPQLIAHEGRMIARYRAYEYTDYTRVALDGRFSLHLTGRITQRQYQDRVRSMRRVYNVLEAGSDPVLRKDWPLLSFRLIHRPDAELATAEQESGLTLAGWTHRFHVYKRGADWTPQNDFKLRYVDIERQVTLLISEQAMLIRYGQLPWQIALEAL</sequence>
<gene>
    <name evidence="1" type="ORF">PS712_03595</name>
</gene>
<dbReference type="RefSeq" id="WP_150703547.1">
    <property type="nucleotide sequence ID" value="NZ_CABVIB010000018.1"/>
</dbReference>
<reference evidence="1 2" key="1">
    <citation type="submission" date="2019-09" db="EMBL/GenBank/DDBJ databases">
        <authorList>
            <person name="Chandra G."/>
            <person name="Truman W A."/>
        </authorList>
    </citation>
    <scope>NUCLEOTIDE SEQUENCE [LARGE SCALE GENOMIC DNA]</scope>
    <source>
        <strain evidence="1">PS712</strain>
    </source>
</reference>
<protein>
    <submittedName>
        <fullName evidence="1">Uncharacterized protein</fullName>
    </submittedName>
</protein>
<dbReference type="AlphaFoldDB" id="A0A5E7DGK2"/>
<evidence type="ECO:0000313" key="1">
    <source>
        <dbReference type="EMBL" id="VVO12798.1"/>
    </source>
</evidence>
<organism evidence="1 2">
    <name type="scientific">Pseudomonas fluorescens</name>
    <dbReference type="NCBI Taxonomy" id="294"/>
    <lineage>
        <taxon>Bacteria</taxon>
        <taxon>Pseudomonadati</taxon>
        <taxon>Pseudomonadota</taxon>
        <taxon>Gammaproteobacteria</taxon>
        <taxon>Pseudomonadales</taxon>
        <taxon>Pseudomonadaceae</taxon>
        <taxon>Pseudomonas</taxon>
    </lineage>
</organism>
<evidence type="ECO:0000313" key="2">
    <source>
        <dbReference type="Proteomes" id="UP000326018"/>
    </source>
</evidence>
<dbReference type="Proteomes" id="UP000326018">
    <property type="component" value="Unassembled WGS sequence"/>
</dbReference>
<name>A0A5E7DGK2_PSEFL</name>
<dbReference type="EMBL" id="CABVIB010000018">
    <property type="protein sequence ID" value="VVO12798.1"/>
    <property type="molecule type" value="Genomic_DNA"/>
</dbReference>